<feature type="region of interest" description="Disordered" evidence="1">
    <location>
        <begin position="63"/>
        <end position="89"/>
    </location>
</feature>
<evidence type="ECO:0000256" key="1">
    <source>
        <dbReference type="SAM" id="MobiDB-lite"/>
    </source>
</evidence>
<dbReference type="AlphaFoldDB" id="A0A4Q4ZHY5"/>
<keyword evidence="3" id="KW-1185">Reference proteome</keyword>
<dbReference type="RefSeq" id="WP_134715649.1">
    <property type="nucleotide sequence ID" value="NZ_SDKM01000008.1"/>
</dbReference>
<name>A0A4Q4ZHY5_9ACTN</name>
<evidence type="ECO:0000313" key="3">
    <source>
        <dbReference type="Proteomes" id="UP000295198"/>
    </source>
</evidence>
<reference evidence="2 3" key="1">
    <citation type="submission" date="2019-01" db="EMBL/GenBank/DDBJ databases">
        <title>Nocardioides guangzhouensis sp. nov., an actinobacterium isolated from soil.</title>
        <authorList>
            <person name="Fu Y."/>
            <person name="Cai Y."/>
            <person name="Lin Z."/>
            <person name="Chen P."/>
        </authorList>
    </citation>
    <scope>NUCLEOTIDE SEQUENCE [LARGE SCALE GENOMIC DNA]</scope>
    <source>
        <strain evidence="2 3">130</strain>
    </source>
</reference>
<organism evidence="2 3">
    <name type="scientific">Nocardioides guangzhouensis</name>
    <dbReference type="NCBI Taxonomy" id="2497878"/>
    <lineage>
        <taxon>Bacteria</taxon>
        <taxon>Bacillati</taxon>
        <taxon>Actinomycetota</taxon>
        <taxon>Actinomycetes</taxon>
        <taxon>Propionibacteriales</taxon>
        <taxon>Nocardioidaceae</taxon>
        <taxon>Nocardioides</taxon>
    </lineage>
</organism>
<dbReference type="EMBL" id="SDKM01000008">
    <property type="protein sequence ID" value="RYP87046.1"/>
    <property type="molecule type" value="Genomic_DNA"/>
</dbReference>
<evidence type="ECO:0000313" key="2">
    <source>
        <dbReference type="EMBL" id="RYP87046.1"/>
    </source>
</evidence>
<dbReference type="OrthoDB" id="5147581at2"/>
<comment type="caution">
    <text evidence="2">The sequence shown here is derived from an EMBL/GenBank/DDBJ whole genome shotgun (WGS) entry which is preliminary data.</text>
</comment>
<dbReference type="Proteomes" id="UP000295198">
    <property type="component" value="Unassembled WGS sequence"/>
</dbReference>
<accession>A0A4Q4ZHY5</accession>
<sequence length="187" mass="19083">MNTLHQELARTVGDARLAAARDRHLAARVRNADHAGPRSSGRAAARWLAGSLARLLEAGRATSPAAGSRAYPPKGYRAQPAPTPAPAPRLLEPDDAAQEVALMLDHVAARIADHGTLSEAPVLAAMAALAERSSPGAAAALVDWDGAEVARLRAFGLVHGVVLAVLDPGAPSFVLGHAVGTDAALTG</sequence>
<proteinExistence type="predicted"/>
<gene>
    <name evidence="2" type="ORF">EKO23_07155</name>
</gene>
<protein>
    <submittedName>
        <fullName evidence="2">Uncharacterized protein</fullName>
    </submittedName>
</protein>